<evidence type="ECO:0000313" key="3">
    <source>
        <dbReference type="Proteomes" id="UP000308528"/>
    </source>
</evidence>
<keyword evidence="1" id="KW-0472">Membrane</keyword>
<organism evidence="2 3">
    <name type="scientific">Neolewinella litorea</name>
    <dbReference type="NCBI Taxonomy" id="2562452"/>
    <lineage>
        <taxon>Bacteria</taxon>
        <taxon>Pseudomonadati</taxon>
        <taxon>Bacteroidota</taxon>
        <taxon>Saprospiria</taxon>
        <taxon>Saprospirales</taxon>
        <taxon>Lewinellaceae</taxon>
        <taxon>Neolewinella</taxon>
    </lineage>
</organism>
<dbReference type="AlphaFoldDB" id="A0A4S4NNB0"/>
<feature type="transmembrane region" description="Helical" evidence="1">
    <location>
        <begin position="82"/>
        <end position="100"/>
    </location>
</feature>
<name>A0A4S4NNB0_9BACT</name>
<dbReference type="Pfam" id="PF12725">
    <property type="entry name" value="DUF3810"/>
    <property type="match status" value="1"/>
</dbReference>
<dbReference type="EMBL" id="SRSF01000001">
    <property type="protein sequence ID" value="THH41469.1"/>
    <property type="molecule type" value="Genomic_DNA"/>
</dbReference>
<evidence type="ECO:0000313" key="2">
    <source>
        <dbReference type="EMBL" id="THH41469.1"/>
    </source>
</evidence>
<sequence length="393" mass="44792">MIKRRKTVIVEFDRVRSPGARHPGKALHPRPVALIPLLIAAFVSILLRIFLPADTLENLYSRGLFPWVRAGWDATLGQLPFPLFYAFWAVVVALTILEFMRFRRVRLRDPERGKRYALSGMGYRLSCILTVLVLAFLWLWGFNYGRVAVEDRIGFATYEPDVDQLRTRVYRTAAELADLRGQVTTDTTALRRDLFPADLESSIRPLLASALLRHGYPAPGRPRGWELLPRGILLRLSTAGVYWPWAAQGNIDAGLHPLQKPAVMAHELAHAYGFGDEGSCSFWAYLTARESQDPLLRYALELAYWRHLAGLLRYADPENYLKWRSAELDPGIRNDLQAIYDNGEKYQDIAPALRDATYTAYLKAQGIHEGLLNYGRVVQLVEGYRKWKPTPEL</sequence>
<feature type="transmembrane region" description="Helical" evidence="1">
    <location>
        <begin position="121"/>
        <end position="142"/>
    </location>
</feature>
<keyword evidence="1" id="KW-1133">Transmembrane helix</keyword>
<proteinExistence type="predicted"/>
<comment type="caution">
    <text evidence="2">The sequence shown here is derived from an EMBL/GenBank/DDBJ whole genome shotgun (WGS) entry which is preliminary data.</text>
</comment>
<dbReference type="InterPro" id="IPR024294">
    <property type="entry name" value="DUF3810"/>
</dbReference>
<protein>
    <submittedName>
        <fullName evidence="2">DUF3810 domain-containing protein</fullName>
    </submittedName>
</protein>
<keyword evidence="3" id="KW-1185">Reference proteome</keyword>
<dbReference type="Proteomes" id="UP000308528">
    <property type="component" value="Unassembled WGS sequence"/>
</dbReference>
<accession>A0A4S4NNB0</accession>
<keyword evidence="1" id="KW-0812">Transmembrane</keyword>
<reference evidence="2 3" key="1">
    <citation type="submission" date="2019-04" db="EMBL/GenBank/DDBJ databases">
        <title>Lewinella litorea sp. nov., isolated from a marine sand.</title>
        <authorList>
            <person name="Yoon J.-H."/>
        </authorList>
    </citation>
    <scope>NUCLEOTIDE SEQUENCE [LARGE SCALE GENOMIC DNA]</scope>
    <source>
        <strain evidence="2 3">HSMS-39</strain>
    </source>
</reference>
<evidence type="ECO:0000256" key="1">
    <source>
        <dbReference type="SAM" id="Phobius"/>
    </source>
</evidence>
<dbReference type="OrthoDB" id="1048788at2"/>
<gene>
    <name evidence="2" type="ORF">E4021_02410</name>
</gene>
<feature type="transmembrane region" description="Helical" evidence="1">
    <location>
        <begin position="31"/>
        <end position="51"/>
    </location>
</feature>